<sequence length="416" mass="45390">MDQYQINSVNDWLLDQGLRGLDETSLISGFCARLRNHGIDIIQAVIYLDTLHPVQEARGFIWDADTACGLEQRVFSRSNSDDNAQRWSGGPFHYMLQVGLSELHLPLDYDGEPRFNVLRDLGQEGHTDYFALIHQMSDDAIGEMDGIYSRWSTSRPGGFTVADLDALRKLAAALALAIKSAALRRIANSLVEVYLGRDPGQRVLEGRIARGTVESIHTVLWYSDMANYTSLSETVHSSELIAMLNDYSEAVISAVYAAGGDVLKLIGDGTLAIFNHADPKQAAAAALRARADLQARIAALNTRRESDRLATTSVYLALHVGEVFYGNIGSDERLDFTVVGPAVNEVCRMSAKCREIGRSFVLSDDIVSMLSGSDRDGMGDIGLYQLKGVSSPKRLYSPIVEQSGSIVPSAAKLAEG</sequence>
<dbReference type="GO" id="GO:0006171">
    <property type="term" value="P:cAMP biosynthetic process"/>
    <property type="evidence" value="ECO:0007669"/>
    <property type="project" value="TreeGrafter"/>
</dbReference>
<dbReference type="InterPro" id="IPR029787">
    <property type="entry name" value="Nucleotide_cyclase"/>
</dbReference>
<evidence type="ECO:0000313" key="2">
    <source>
        <dbReference type="EMBL" id="MDI7924747.1"/>
    </source>
</evidence>
<evidence type="ECO:0000313" key="3">
    <source>
        <dbReference type="Proteomes" id="UP001161580"/>
    </source>
</evidence>
<protein>
    <submittedName>
        <fullName evidence="2">Adenylate/guanylate cyclase domain-containing protein</fullName>
    </submittedName>
</protein>
<organism evidence="2 3">
    <name type="scientific">Ferirhizobium litorale</name>
    <dbReference type="NCBI Taxonomy" id="2927786"/>
    <lineage>
        <taxon>Bacteria</taxon>
        <taxon>Pseudomonadati</taxon>
        <taxon>Pseudomonadota</taxon>
        <taxon>Alphaproteobacteria</taxon>
        <taxon>Hyphomicrobiales</taxon>
        <taxon>Rhizobiaceae</taxon>
        <taxon>Ferirhizobium</taxon>
    </lineage>
</organism>
<keyword evidence="3" id="KW-1185">Reference proteome</keyword>
<dbReference type="Gene3D" id="3.30.70.1230">
    <property type="entry name" value="Nucleotide cyclase"/>
    <property type="match status" value="1"/>
</dbReference>
<dbReference type="EMBL" id="JALDYZ010000018">
    <property type="protein sequence ID" value="MDI7924747.1"/>
    <property type="molecule type" value="Genomic_DNA"/>
</dbReference>
<comment type="caution">
    <text evidence="2">The sequence shown here is derived from an EMBL/GenBank/DDBJ whole genome shotgun (WGS) entry which is preliminary data.</text>
</comment>
<dbReference type="GO" id="GO:0004016">
    <property type="term" value="F:adenylate cyclase activity"/>
    <property type="evidence" value="ECO:0007669"/>
    <property type="project" value="UniProtKB-ARBA"/>
</dbReference>
<name>A0AAE3U4D4_9HYPH</name>
<dbReference type="CDD" id="cd07302">
    <property type="entry name" value="CHD"/>
    <property type="match status" value="1"/>
</dbReference>
<accession>A0AAE3U4D4</accession>
<dbReference type="GO" id="GO:0035556">
    <property type="term" value="P:intracellular signal transduction"/>
    <property type="evidence" value="ECO:0007669"/>
    <property type="project" value="InterPro"/>
</dbReference>
<dbReference type="RefSeq" id="WP_311788828.1">
    <property type="nucleotide sequence ID" value="NZ_JALDYY010000019.1"/>
</dbReference>
<gene>
    <name evidence="2" type="ORF">MRS75_22045</name>
</gene>
<dbReference type="PROSITE" id="PS50125">
    <property type="entry name" value="GUANYLATE_CYCLASE_2"/>
    <property type="match status" value="1"/>
</dbReference>
<dbReference type="InterPro" id="IPR050697">
    <property type="entry name" value="Adenylyl/Guanylyl_Cyclase_3/4"/>
</dbReference>
<dbReference type="SUPFAM" id="SSF55073">
    <property type="entry name" value="Nucleotide cyclase"/>
    <property type="match status" value="1"/>
</dbReference>
<dbReference type="InterPro" id="IPR001054">
    <property type="entry name" value="A/G_cyclase"/>
</dbReference>
<dbReference type="AlphaFoldDB" id="A0AAE3U4D4"/>
<dbReference type="Pfam" id="PF00211">
    <property type="entry name" value="Guanylate_cyc"/>
    <property type="match status" value="1"/>
</dbReference>
<evidence type="ECO:0000259" key="1">
    <source>
        <dbReference type="PROSITE" id="PS50125"/>
    </source>
</evidence>
<feature type="domain" description="Guanylate cyclase" evidence="1">
    <location>
        <begin position="219"/>
        <end position="350"/>
    </location>
</feature>
<reference evidence="2" key="1">
    <citation type="submission" date="2022-03" db="EMBL/GenBank/DDBJ databases">
        <title>Fererhizobium litorale gen. nov., sp. nov., isolated from sandy sediments of the Sea of Japan seashore.</title>
        <authorList>
            <person name="Romanenko L."/>
            <person name="Kurilenko V."/>
            <person name="Otstavnykh N."/>
            <person name="Svetashev V."/>
            <person name="Tekutyeva L."/>
            <person name="Isaeva M."/>
            <person name="Mikhailov V."/>
        </authorList>
    </citation>
    <scope>NUCLEOTIDE SEQUENCE</scope>
    <source>
        <strain evidence="2">KMM 9576</strain>
    </source>
</reference>
<dbReference type="PANTHER" id="PTHR43081">
    <property type="entry name" value="ADENYLATE CYCLASE, TERMINAL-DIFFERENTIATION SPECIFIC-RELATED"/>
    <property type="match status" value="1"/>
</dbReference>
<dbReference type="Proteomes" id="UP001161580">
    <property type="component" value="Unassembled WGS sequence"/>
</dbReference>
<proteinExistence type="predicted"/>
<dbReference type="PANTHER" id="PTHR43081:SF11">
    <property type="entry name" value="BLR2264 PROTEIN"/>
    <property type="match status" value="1"/>
</dbReference>